<comment type="caution">
    <text evidence="1">The sequence shown here is derived from an EMBL/GenBank/DDBJ whole genome shotgun (WGS) entry which is preliminary data.</text>
</comment>
<evidence type="ECO:0000313" key="1">
    <source>
        <dbReference type="EMBL" id="GMR35062.1"/>
    </source>
</evidence>
<organism evidence="1 2">
    <name type="scientific">Pristionchus mayeri</name>
    <dbReference type="NCBI Taxonomy" id="1317129"/>
    <lineage>
        <taxon>Eukaryota</taxon>
        <taxon>Metazoa</taxon>
        <taxon>Ecdysozoa</taxon>
        <taxon>Nematoda</taxon>
        <taxon>Chromadorea</taxon>
        <taxon>Rhabditida</taxon>
        <taxon>Rhabditina</taxon>
        <taxon>Diplogasteromorpha</taxon>
        <taxon>Diplogasteroidea</taxon>
        <taxon>Neodiplogasteridae</taxon>
        <taxon>Pristionchus</taxon>
    </lineage>
</organism>
<protein>
    <submittedName>
        <fullName evidence="1">Uncharacterized protein</fullName>
    </submittedName>
</protein>
<reference evidence="2" key="1">
    <citation type="submission" date="2022-10" db="EMBL/GenBank/DDBJ databases">
        <title>Genome assembly of Pristionchus species.</title>
        <authorList>
            <person name="Yoshida K."/>
            <person name="Sommer R.J."/>
        </authorList>
    </citation>
    <scope>NUCLEOTIDE SEQUENCE [LARGE SCALE GENOMIC DNA]</scope>
    <source>
        <strain evidence="2">RS5460</strain>
    </source>
</reference>
<keyword evidence="2" id="KW-1185">Reference proteome</keyword>
<dbReference type="EMBL" id="BTRK01000002">
    <property type="protein sequence ID" value="GMR35062.1"/>
    <property type="molecule type" value="Genomic_DNA"/>
</dbReference>
<proteinExistence type="predicted"/>
<dbReference type="AlphaFoldDB" id="A0AAN4Z5U9"/>
<dbReference type="Proteomes" id="UP001328107">
    <property type="component" value="Unassembled WGS sequence"/>
</dbReference>
<accession>A0AAN4Z5U9</accession>
<sequence length="82" mass="9487">ACTKKMTSWTNSSLILRSALTYAIVHIESIKQLHIKILPNYSRMRPLNSCVSRTWVNYKPDGDELNRNFQDCSISEFDFSCV</sequence>
<evidence type="ECO:0000313" key="2">
    <source>
        <dbReference type="Proteomes" id="UP001328107"/>
    </source>
</evidence>
<gene>
    <name evidence="1" type="ORF">PMAYCL1PPCAC_05257</name>
</gene>
<feature type="non-terminal residue" evidence="1">
    <location>
        <position position="1"/>
    </location>
</feature>
<name>A0AAN4Z5U9_9BILA</name>